<evidence type="ECO:0000313" key="7">
    <source>
        <dbReference type="EMBL" id="CDF81577.1"/>
    </source>
</evidence>
<dbReference type="GO" id="GO:0043565">
    <property type="term" value="F:sequence-specific DNA binding"/>
    <property type="evidence" value="ECO:0007669"/>
    <property type="project" value="InterPro"/>
</dbReference>
<dbReference type="PANTHER" id="PTHR46796">
    <property type="entry name" value="HTH-TYPE TRANSCRIPTIONAL ACTIVATOR RHAS-RELATED"/>
    <property type="match status" value="1"/>
</dbReference>
<comment type="function">
    <text evidence="5">Regulatory protein of the TOL plasmid xyl operons. XylS activates the xylXYZLTEGFJQKIH operon required for the degradation of toluene, m-xylene and p-xylene.</text>
</comment>
<dbReference type="PROSITE" id="PS01124">
    <property type="entry name" value="HTH_ARAC_FAMILY_2"/>
    <property type="match status" value="1"/>
</dbReference>
<accession>A0A024HAP5</accession>
<reference evidence="7 8" key="1">
    <citation type="submission" date="2013-03" db="EMBL/GenBank/DDBJ databases">
        <authorList>
            <person name="Linke B."/>
        </authorList>
    </citation>
    <scope>NUCLEOTIDE SEQUENCE [LARGE SCALE GENOMIC DNA]</scope>
    <source>
        <strain evidence="7 8">B13</strain>
    </source>
</reference>
<dbReference type="EMBL" id="HG322950">
    <property type="protein sequence ID" value="CDF81577.1"/>
    <property type="molecule type" value="Genomic_DNA"/>
</dbReference>
<evidence type="ECO:0000256" key="3">
    <source>
        <dbReference type="ARBA" id="ARBA00023125"/>
    </source>
</evidence>
<keyword evidence="8" id="KW-1185">Reference proteome</keyword>
<keyword evidence="3" id="KW-0238">DNA-binding</keyword>
<evidence type="ECO:0000256" key="1">
    <source>
        <dbReference type="ARBA" id="ARBA00004496"/>
    </source>
</evidence>
<dbReference type="OrthoDB" id="9783876at2"/>
<sequence>MNASAHVNFLLQDGFDLLALAVALEPLRQANLLAGESSFGWTLLSVDGKSIRAGNGLCVNAEAPLLARPPADLLVLCGPDGCRPANATEGPDSASALLQLIGHRQGSEMAEAVRAILDVERSQGPSNTGGPPHAGLQRAIALMRAHLAQPMELTQLAATLGLSRRQVERLFQRYLQCTPARYYQRLRLAHARQLLRRDARPLTDVARACGFACSRHFARCYREHYGRPPTHERHPVLH</sequence>
<dbReference type="InterPro" id="IPR050204">
    <property type="entry name" value="AraC_XylS_family_regulators"/>
</dbReference>
<dbReference type="Pfam" id="PF12833">
    <property type="entry name" value="HTH_18"/>
    <property type="match status" value="1"/>
</dbReference>
<dbReference type="HOGENOM" id="CLU_1165067_0_0_6"/>
<dbReference type="GO" id="GO:0003700">
    <property type="term" value="F:DNA-binding transcription factor activity"/>
    <property type="evidence" value="ECO:0007669"/>
    <property type="project" value="InterPro"/>
</dbReference>
<dbReference type="InterPro" id="IPR009057">
    <property type="entry name" value="Homeodomain-like_sf"/>
</dbReference>
<organism evidence="7 8">
    <name type="scientific">Pseudomonas knackmussii (strain DSM 6978 / CCUG 54928 / LMG 23759 / B13)</name>
    <dbReference type="NCBI Taxonomy" id="1301098"/>
    <lineage>
        <taxon>Bacteria</taxon>
        <taxon>Pseudomonadati</taxon>
        <taxon>Pseudomonadota</taxon>
        <taxon>Gammaproteobacteria</taxon>
        <taxon>Pseudomonadales</taxon>
        <taxon>Pseudomonadaceae</taxon>
        <taxon>Pseudomonas</taxon>
    </lineage>
</organism>
<dbReference type="eggNOG" id="COG4977">
    <property type="taxonomic scope" value="Bacteria"/>
</dbReference>
<keyword evidence="2" id="KW-0805">Transcription regulation</keyword>
<keyword evidence="4" id="KW-0804">Transcription</keyword>
<dbReference type="AlphaFoldDB" id="A0A024HAP5"/>
<reference evidence="7 8" key="2">
    <citation type="submission" date="2014-05" db="EMBL/GenBank/DDBJ databases">
        <title>Genome sequence of the 3-chlorobenzoate degrading bacterium Pseudomonas knackmussii B13 shows multiple evidence for horizontal gene transfer.</title>
        <authorList>
            <person name="Miyazaki R."/>
            <person name="Bertelli C."/>
            <person name="Falquet L."/>
            <person name="Robinson-Rechavi M."/>
            <person name="Gharib W."/>
            <person name="Roy S."/>
            <person name="Van der Meer J.R."/>
        </authorList>
    </citation>
    <scope>NUCLEOTIDE SEQUENCE [LARGE SCALE GENOMIC DNA]</scope>
    <source>
        <strain evidence="7 8">B13</strain>
    </source>
</reference>
<gene>
    <name evidence="7" type="ORF">PKB_0198</name>
</gene>
<dbReference type="SUPFAM" id="SSF46689">
    <property type="entry name" value="Homeodomain-like"/>
    <property type="match status" value="2"/>
</dbReference>
<evidence type="ECO:0000259" key="6">
    <source>
        <dbReference type="PROSITE" id="PS01124"/>
    </source>
</evidence>
<dbReference type="InterPro" id="IPR029062">
    <property type="entry name" value="Class_I_gatase-like"/>
</dbReference>
<dbReference type="PATRIC" id="fig|1301098.3.peg.204"/>
<dbReference type="SMART" id="SM00342">
    <property type="entry name" value="HTH_ARAC"/>
    <property type="match status" value="1"/>
</dbReference>
<dbReference type="KEGG" id="pkc:PKB_0198"/>
<evidence type="ECO:0000256" key="2">
    <source>
        <dbReference type="ARBA" id="ARBA00023015"/>
    </source>
</evidence>
<protein>
    <recommendedName>
        <fullName evidence="6">HTH araC/xylS-type domain-containing protein</fullName>
    </recommendedName>
</protein>
<dbReference type="PROSITE" id="PS00041">
    <property type="entry name" value="HTH_ARAC_FAMILY_1"/>
    <property type="match status" value="1"/>
</dbReference>
<dbReference type="Proteomes" id="UP000025241">
    <property type="component" value="Chromosome I"/>
</dbReference>
<dbReference type="GO" id="GO:0005737">
    <property type="term" value="C:cytoplasm"/>
    <property type="evidence" value="ECO:0007669"/>
    <property type="project" value="UniProtKB-SubCell"/>
</dbReference>
<evidence type="ECO:0000256" key="5">
    <source>
        <dbReference type="ARBA" id="ARBA00037345"/>
    </source>
</evidence>
<dbReference type="Gene3D" id="1.10.10.60">
    <property type="entry name" value="Homeodomain-like"/>
    <property type="match status" value="1"/>
</dbReference>
<evidence type="ECO:0000313" key="8">
    <source>
        <dbReference type="Proteomes" id="UP000025241"/>
    </source>
</evidence>
<name>A0A024HAP5_PSEKB</name>
<comment type="subcellular location">
    <subcellularLocation>
        <location evidence="1">Cytoplasm</location>
    </subcellularLocation>
</comment>
<proteinExistence type="predicted"/>
<dbReference type="RefSeq" id="WP_043248255.1">
    <property type="nucleotide sequence ID" value="NZ_HG322950.1"/>
</dbReference>
<dbReference type="STRING" id="1301098.PKB_0198"/>
<dbReference type="InterPro" id="IPR018062">
    <property type="entry name" value="HTH_AraC-typ_CS"/>
</dbReference>
<dbReference type="SUPFAM" id="SSF52317">
    <property type="entry name" value="Class I glutamine amidotransferase-like"/>
    <property type="match status" value="1"/>
</dbReference>
<evidence type="ECO:0000256" key="4">
    <source>
        <dbReference type="ARBA" id="ARBA00023163"/>
    </source>
</evidence>
<feature type="domain" description="HTH araC/xylS-type" evidence="6">
    <location>
        <begin position="137"/>
        <end position="235"/>
    </location>
</feature>
<dbReference type="GO" id="GO:0009893">
    <property type="term" value="P:positive regulation of metabolic process"/>
    <property type="evidence" value="ECO:0007669"/>
    <property type="project" value="UniProtKB-ARBA"/>
</dbReference>
<dbReference type="Gene3D" id="3.40.50.880">
    <property type="match status" value="1"/>
</dbReference>
<dbReference type="InterPro" id="IPR018060">
    <property type="entry name" value="HTH_AraC"/>
</dbReference>